<keyword evidence="6" id="KW-1185">Reference proteome</keyword>
<evidence type="ECO:0000256" key="1">
    <source>
        <dbReference type="ARBA" id="ARBA00007664"/>
    </source>
</evidence>
<dbReference type="InterPro" id="IPR001314">
    <property type="entry name" value="Peptidase_S1A"/>
</dbReference>
<dbReference type="InterPro" id="IPR033116">
    <property type="entry name" value="TRYPSIN_SER"/>
</dbReference>
<dbReference type="InterPro" id="IPR043504">
    <property type="entry name" value="Peptidase_S1_PA_chymotrypsin"/>
</dbReference>
<evidence type="ECO:0000313" key="6">
    <source>
        <dbReference type="Proteomes" id="UP000002007"/>
    </source>
</evidence>
<accession>A9WQK1</accession>
<dbReference type="InterPro" id="IPR050430">
    <property type="entry name" value="Peptidase_S1"/>
</dbReference>
<dbReference type="InterPro" id="IPR009003">
    <property type="entry name" value="Peptidase_S1_PA"/>
</dbReference>
<dbReference type="GO" id="GO:0006508">
    <property type="term" value="P:proteolysis"/>
    <property type="evidence" value="ECO:0007669"/>
    <property type="project" value="UniProtKB-KW"/>
</dbReference>
<dbReference type="PROSITE" id="PS00135">
    <property type="entry name" value="TRYPSIN_SER"/>
    <property type="match status" value="1"/>
</dbReference>
<keyword evidence="5" id="KW-0645">Protease</keyword>
<dbReference type="PANTHER" id="PTHR24276">
    <property type="entry name" value="POLYSERASE-RELATED"/>
    <property type="match status" value="1"/>
</dbReference>
<dbReference type="AlphaFoldDB" id="A9WQK1"/>
<feature type="chain" id="PRO_5002746030" evidence="3">
    <location>
        <begin position="44"/>
        <end position="260"/>
    </location>
</feature>
<sequence>MLCLFINYLNKQKRILMNKVIKSVLVGAAAASMAFLGTGVASAAPVGGGAASPDIVGGTKSAATPWEVQLIFVQNGNTYGCTGEAISSEWILTAQHCIDRTSSMNVYYSNSTTNRGTAIKADNWVGSDNGDVALVHLSQSKNLGSYPTVADSYSANAGDKGIVMGYGRRANAAQSDGLYQANVQVLGSSTDAYNGTAVHIKGVNGASNHGDSGGPLLIGNQIVGVCSTGDSSDPGADIHAGSNYANLTDSRQWISDTAGV</sequence>
<dbReference type="HOGENOM" id="CLU_006842_7_5_11"/>
<keyword evidence="5" id="KW-0378">Hydrolase</keyword>
<protein>
    <submittedName>
        <fullName evidence="5">Secretory serine protease</fullName>
    </submittedName>
</protein>
<dbReference type="STRING" id="288705.RSal33209_0900"/>
<feature type="domain" description="Peptidase S1" evidence="4">
    <location>
        <begin position="55"/>
        <end position="259"/>
    </location>
</feature>
<dbReference type="Pfam" id="PF00089">
    <property type="entry name" value="Trypsin"/>
    <property type="match status" value="1"/>
</dbReference>
<dbReference type="SMART" id="SM00020">
    <property type="entry name" value="Tryp_SPc"/>
    <property type="match status" value="1"/>
</dbReference>
<dbReference type="EMBL" id="CP000910">
    <property type="protein sequence ID" value="ABY22643.1"/>
    <property type="molecule type" value="Genomic_DNA"/>
</dbReference>
<dbReference type="PROSITE" id="PS50240">
    <property type="entry name" value="TRYPSIN_DOM"/>
    <property type="match status" value="1"/>
</dbReference>
<reference evidence="6" key="1">
    <citation type="journal article" date="2008" name="J. Bacteriol.">
        <title>Genome sequence of the fish pathogen Renibacterium salmoninarum suggests reductive evolution away from an environmental Arthrobacter ancestor.</title>
        <authorList>
            <person name="Wiens G.D."/>
            <person name="Rockey D.D."/>
            <person name="Wu Z."/>
            <person name="Chang J."/>
            <person name="Levy R."/>
            <person name="Crane S."/>
            <person name="Chen D.S."/>
            <person name="Capri G.R."/>
            <person name="Burnett J.R."/>
            <person name="Sudheesh P.S."/>
            <person name="Schipma M.J."/>
            <person name="Burd H."/>
            <person name="Bhattacharyya A."/>
            <person name="Rhodes L.D."/>
            <person name="Kaul R."/>
            <person name="Strom M.S."/>
        </authorList>
    </citation>
    <scope>NUCLEOTIDE SEQUENCE [LARGE SCALE GENOMIC DNA]</scope>
    <source>
        <strain evidence="6">ATCC 33209 / DSM 20767 / JCM 11484 / NBRC 15589 / NCIMB 2235</strain>
    </source>
</reference>
<dbReference type="Gene3D" id="2.40.10.10">
    <property type="entry name" value="Trypsin-like serine proteases"/>
    <property type="match status" value="1"/>
</dbReference>
<name>A9WQK1_RENSM</name>
<keyword evidence="2" id="KW-1015">Disulfide bond</keyword>
<comment type="similarity">
    <text evidence="1">Belongs to the peptidase S1 family.</text>
</comment>
<keyword evidence="3" id="KW-0732">Signal</keyword>
<evidence type="ECO:0000259" key="4">
    <source>
        <dbReference type="PROSITE" id="PS50240"/>
    </source>
</evidence>
<organism evidence="5 6">
    <name type="scientific">Renibacterium salmoninarum (strain ATCC 33209 / DSM 20767 / JCM 11484 / NBRC 15589 / NCIMB 2235)</name>
    <dbReference type="NCBI Taxonomy" id="288705"/>
    <lineage>
        <taxon>Bacteria</taxon>
        <taxon>Bacillati</taxon>
        <taxon>Actinomycetota</taxon>
        <taxon>Actinomycetes</taxon>
        <taxon>Micrococcales</taxon>
        <taxon>Micrococcaceae</taxon>
        <taxon>Renibacterium</taxon>
    </lineage>
</organism>
<dbReference type="KEGG" id="rsa:RSal33209_0900"/>
<evidence type="ECO:0000313" key="5">
    <source>
        <dbReference type="EMBL" id="ABY22643.1"/>
    </source>
</evidence>
<dbReference type="eggNOG" id="COG5640">
    <property type="taxonomic scope" value="Bacteria"/>
</dbReference>
<dbReference type="InterPro" id="IPR001254">
    <property type="entry name" value="Trypsin_dom"/>
</dbReference>
<evidence type="ECO:0000256" key="3">
    <source>
        <dbReference type="SAM" id="SignalP"/>
    </source>
</evidence>
<dbReference type="PANTHER" id="PTHR24276:SF98">
    <property type="entry name" value="FI18310P1-RELATED"/>
    <property type="match status" value="1"/>
</dbReference>
<dbReference type="Proteomes" id="UP000002007">
    <property type="component" value="Chromosome"/>
</dbReference>
<dbReference type="SUPFAM" id="SSF50494">
    <property type="entry name" value="Trypsin-like serine proteases"/>
    <property type="match status" value="1"/>
</dbReference>
<evidence type="ECO:0000256" key="2">
    <source>
        <dbReference type="ARBA" id="ARBA00023157"/>
    </source>
</evidence>
<feature type="signal peptide" evidence="3">
    <location>
        <begin position="1"/>
        <end position="43"/>
    </location>
</feature>
<dbReference type="MEROPS" id="S01.318"/>
<gene>
    <name evidence="5" type="ordered locus">RSal33209_0900</name>
</gene>
<dbReference type="GO" id="GO:0004252">
    <property type="term" value="F:serine-type endopeptidase activity"/>
    <property type="evidence" value="ECO:0007669"/>
    <property type="project" value="InterPro"/>
</dbReference>
<dbReference type="PRINTS" id="PR00722">
    <property type="entry name" value="CHYMOTRYPSIN"/>
</dbReference>
<proteinExistence type="inferred from homology"/>